<accession>A0A8J4DIN7</accession>
<comment type="caution">
    <text evidence="2">The sequence shown here is derived from an EMBL/GenBank/DDBJ whole genome shotgun (WGS) entry which is preliminary data.</text>
</comment>
<dbReference type="InterPro" id="IPR016181">
    <property type="entry name" value="Acyl_CoA_acyltransferase"/>
</dbReference>
<evidence type="ECO:0000259" key="1">
    <source>
        <dbReference type="PROSITE" id="PS51186"/>
    </source>
</evidence>
<keyword evidence="3" id="KW-1185">Reference proteome</keyword>
<name>A0A8J4DIN7_9ACTN</name>
<dbReference type="GO" id="GO:0016747">
    <property type="term" value="F:acyltransferase activity, transferring groups other than amino-acyl groups"/>
    <property type="evidence" value="ECO:0007669"/>
    <property type="project" value="InterPro"/>
</dbReference>
<protein>
    <submittedName>
        <fullName evidence="2">N-acetyltransferase</fullName>
    </submittedName>
</protein>
<evidence type="ECO:0000313" key="2">
    <source>
        <dbReference type="EMBL" id="GIJ02549.1"/>
    </source>
</evidence>
<dbReference type="InterPro" id="IPR000182">
    <property type="entry name" value="GNAT_dom"/>
</dbReference>
<dbReference type="Proteomes" id="UP000652013">
    <property type="component" value="Unassembled WGS sequence"/>
</dbReference>
<dbReference type="AlphaFoldDB" id="A0A8J4DIN7"/>
<dbReference type="PROSITE" id="PS51186">
    <property type="entry name" value="GNAT"/>
    <property type="match status" value="1"/>
</dbReference>
<organism evidence="2 3">
    <name type="scientific">Spirilliplanes yamanashiensis</name>
    <dbReference type="NCBI Taxonomy" id="42233"/>
    <lineage>
        <taxon>Bacteria</taxon>
        <taxon>Bacillati</taxon>
        <taxon>Actinomycetota</taxon>
        <taxon>Actinomycetes</taxon>
        <taxon>Micromonosporales</taxon>
        <taxon>Micromonosporaceae</taxon>
        <taxon>Spirilliplanes</taxon>
    </lineage>
</organism>
<gene>
    <name evidence="2" type="ORF">Sya03_19010</name>
</gene>
<proteinExistence type="predicted"/>
<dbReference type="CDD" id="cd04301">
    <property type="entry name" value="NAT_SF"/>
    <property type="match status" value="1"/>
</dbReference>
<feature type="domain" description="N-acetyltransferase" evidence="1">
    <location>
        <begin position="4"/>
        <end position="155"/>
    </location>
</feature>
<evidence type="ECO:0000313" key="3">
    <source>
        <dbReference type="Proteomes" id="UP000652013"/>
    </source>
</evidence>
<dbReference type="Pfam" id="PF13508">
    <property type="entry name" value="Acetyltransf_7"/>
    <property type="match status" value="1"/>
</dbReference>
<dbReference type="RefSeq" id="WP_203937854.1">
    <property type="nucleotide sequence ID" value="NZ_BAAAGJ010000012.1"/>
</dbReference>
<dbReference type="EMBL" id="BOOY01000011">
    <property type="protein sequence ID" value="GIJ02549.1"/>
    <property type="molecule type" value="Genomic_DNA"/>
</dbReference>
<reference evidence="2" key="1">
    <citation type="submission" date="2021-01" db="EMBL/GenBank/DDBJ databases">
        <title>Whole genome shotgun sequence of Spirilliplanes yamanashiensis NBRC 15828.</title>
        <authorList>
            <person name="Komaki H."/>
            <person name="Tamura T."/>
        </authorList>
    </citation>
    <scope>NUCLEOTIDE SEQUENCE</scope>
    <source>
        <strain evidence="2">NBRC 15828</strain>
    </source>
</reference>
<dbReference type="Gene3D" id="3.40.630.30">
    <property type="match status" value="1"/>
</dbReference>
<sequence>MKTLTVRAERPGDAPGVRRLLAHAFADSGGAEVRLVDALRVHPAWLPDLSVVAEDDQVVADGGGLVVGHALLSRILAGGTPALALGPVAVLPDRQRQGIGTAVVRHALERAAAADESLVLVLGDPAYYGRFGFRPALPMGLTGAWDAFGDAWQALVLPGAQEPAPGEVVHPEPWHDL</sequence>
<dbReference type="SUPFAM" id="SSF55729">
    <property type="entry name" value="Acyl-CoA N-acyltransferases (Nat)"/>
    <property type="match status" value="1"/>
</dbReference>